<name>A0A224XVL8_9HEMI</name>
<keyword evidence="2" id="KW-0732">Signal</keyword>
<feature type="region of interest" description="Disordered" evidence="1">
    <location>
        <begin position="29"/>
        <end position="91"/>
    </location>
</feature>
<dbReference type="AlphaFoldDB" id="A0A224XVL8"/>
<dbReference type="InterPro" id="IPR036058">
    <property type="entry name" value="Kazal_dom_sf"/>
</dbReference>
<reference evidence="4" key="1">
    <citation type="journal article" date="2018" name="PLoS Negl. Trop. Dis.">
        <title>An insight into the salivary gland and fat body transcriptome of Panstrongylus lignarius (Hemiptera: Heteroptera), the main vector of Chagas disease in Peru.</title>
        <authorList>
            <person name="Nevoa J.C."/>
            <person name="Mendes M.T."/>
            <person name="da Silva M.V."/>
            <person name="Soares S.C."/>
            <person name="Oliveira C.J.F."/>
            <person name="Ribeiro J.M.C."/>
        </authorList>
    </citation>
    <scope>NUCLEOTIDE SEQUENCE</scope>
</reference>
<feature type="domain" description="Kazal-like" evidence="3">
    <location>
        <begin position="91"/>
        <end position="147"/>
    </location>
</feature>
<evidence type="ECO:0000256" key="2">
    <source>
        <dbReference type="SAM" id="SignalP"/>
    </source>
</evidence>
<dbReference type="Pfam" id="PF07648">
    <property type="entry name" value="Kazal_2"/>
    <property type="match status" value="1"/>
</dbReference>
<evidence type="ECO:0000313" key="4">
    <source>
        <dbReference type="EMBL" id="JAW13888.1"/>
    </source>
</evidence>
<dbReference type="PROSITE" id="PS51465">
    <property type="entry name" value="KAZAL_2"/>
    <property type="match status" value="1"/>
</dbReference>
<sequence length="151" mass="17849">MTQNFQTFSRLVLIALVMFSVFELGDSQRQQPFPEGGRLIPQQPQQQFPQRQQQQFPPQRPQQQIPQQQQRPQQQIPQQQQGPQQQIPQQQQQPQQCNIICTAEYNPVCATRNEERRTFDNRCLLRRENQCNAPPQWELFRLGICAPILQT</sequence>
<dbReference type="InterPro" id="IPR002350">
    <property type="entry name" value="Kazal_dom"/>
</dbReference>
<organism evidence="4">
    <name type="scientific">Panstrongylus lignarius</name>
    <dbReference type="NCBI Taxonomy" id="156445"/>
    <lineage>
        <taxon>Eukaryota</taxon>
        <taxon>Metazoa</taxon>
        <taxon>Ecdysozoa</taxon>
        <taxon>Arthropoda</taxon>
        <taxon>Hexapoda</taxon>
        <taxon>Insecta</taxon>
        <taxon>Pterygota</taxon>
        <taxon>Neoptera</taxon>
        <taxon>Paraneoptera</taxon>
        <taxon>Hemiptera</taxon>
        <taxon>Heteroptera</taxon>
        <taxon>Panheteroptera</taxon>
        <taxon>Cimicomorpha</taxon>
        <taxon>Reduviidae</taxon>
        <taxon>Triatominae</taxon>
        <taxon>Panstrongylus</taxon>
    </lineage>
</organism>
<evidence type="ECO:0000259" key="3">
    <source>
        <dbReference type="PROSITE" id="PS51465"/>
    </source>
</evidence>
<feature type="signal peptide" evidence="2">
    <location>
        <begin position="1"/>
        <end position="27"/>
    </location>
</feature>
<dbReference type="Gene3D" id="3.30.60.30">
    <property type="match status" value="1"/>
</dbReference>
<feature type="chain" id="PRO_5012962876" evidence="2">
    <location>
        <begin position="28"/>
        <end position="151"/>
    </location>
</feature>
<protein>
    <submittedName>
        <fullName evidence="4">Proteinral transcriptional corepressor trfa</fullName>
    </submittedName>
</protein>
<feature type="compositionally biased region" description="Low complexity" evidence="1">
    <location>
        <begin position="41"/>
        <end position="91"/>
    </location>
</feature>
<proteinExistence type="predicted"/>
<dbReference type="EMBL" id="GFTR01002538">
    <property type="protein sequence ID" value="JAW13888.1"/>
    <property type="molecule type" value="Transcribed_RNA"/>
</dbReference>
<accession>A0A224XVL8</accession>
<dbReference type="SUPFAM" id="SSF100895">
    <property type="entry name" value="Kazal-type serine protease inhibitors"/>
    <property type="match status" value="1"/>
</dbReference>
<evidence type="ECO:0000256" key="1">
    <source>
        <dbReference type="SAM" id="MobiDB-lite"/>
    </source>
</evidence>
<dbReference type="CDD" id="cd00104">
    <property type="entry name" value="KAZAL_FS"/>
    <property type="match status" value="1"/>
</dbReference>